<dbReference type="Gene3D" id="1.10.287.950">
    <property type="entry name" value="Methyl-accepting chemotaxis protein"/>
    <property type="match status" value="1"/>
</dbReference>
<evidence type="ECO:0000256" key="4">
    <source>
        <dbReference type="SAM" id="Phobius"/>
    </source>
</evidence>
<dbReference type="PANTHER" id="PTHR32089">
    <property type="entry name" value="METHYL-ACCEPTING CHEMOTAXIS PROTEIN MCPB"/>
    <property type="match status" value="1"/>
</dbReference>
<feature type="transmembrane region" description="Helical" evidence="4">
    <location>
        <begin position="12"/>
        <end position="33"/>
    </location>
</feature>
<feature type="transmembrane region" description="Helical" evidence="4">
    <location>
        <begin position="71"/>
        <end position="100"/>
    </location>
</feature>
<comment type="caution">
    <text evidence="6">The sequence shown here is derived from an EMBL/GenBank/DDBJ whole genome shotgun (WGS) entry which is preliminary data.</text>
</comment>
<evidence type="ECO:0000256" key="3">
    <source>
        <dbReference type="SAM" id="Coils"/>
    </source>
</evidence>
<dbReference type="SUPFAM" id="SSF58104">
    <property type="entry name" value="Methyl-accepting chemotaxis protein (MCP) signaling domain"/>
    <property type="match status" value="1"/>
</dbReference>
<dbReference type="InterPro" id="IPR004089">
    <property type="entry name" value="MCPsignal_dom"/>
</dbReference>
<feature type="transmembrane region" description="Helical" evidence="4">
    <location>
        <begin position="42"/>
        <end position="59"/>
    </location>
</feature>
<dbReference type="SMART" id="SM00283">
    <property type="entry name" value="MA"/>
    <property type="match status" value="1"/>
</dbReference>
<feature type="coiled-coil region" evidence="3">
    <location>
        <begin position="167"/>
        <end position="197"/>
    </location>
</feature>
<feature type="transmembrane region" description="Helical" evidence="4">
    <location>
        <begin position="112"/>
        <end position="130"/>
    </location>
</feature>
<evidence type="ECO:0000313" key="7">
    <source>
        <dbReference type="Proteomes" id="UP000606653"/>
    </source>
</evidence>
<keyword evidence="4" id="KW-1133">Transmembrane helix</keyword>
<keyword evidence="3" id="KW-0175">Coiled coil</keyword>
<evidence type="ECO:0000313" key="6">
    <source>
        <dbReference type="EMBL" id="GGN98029.1"/>
    </source>
</evidence>
<keyword evidence="4" id="KW-0812">Transmembrane</keyword>
<dbReference type="RefSeq" id="WP_018977189.1">
    <property type="nucleotide sequence ID" value="NZ_BMLN01000004.1"/>
</dbReference>
<evidence type="ECO:0000256" key="1">
    <source>
        <dbReference type="ARBA" id="ARBA00023224"/>
    </source>
</evidence>
<dbReference type="EMBL" id="BMLN01000004">
    <property type="protein sequence ID" value="GGN98029.1"/>
    <property type="molecule type" value="Genomic_DNA"/>
</dbReference>
<keyword evidence="7" id="KW-1185">Reference proteome</keyword>
<name>A0ABQ2KZN0_9BACL</name>
<gene>
    <name evidence="6" type="ORF">GCM10010969_16580</name>
</gene>
<dbReference type="Proteomes" id="UP000606653">
    <property type="component" value="Unassembled WGS sequence"/>
</dbReference>
<evidence type="ECO:0000256" key="2">
    <source>
        <dbReference type="PROSITE-ProRule" id="PRU00284"/>
    </source>
</evidence>
<feature type="domain" description="Methyl-accepting transducer" evidence="5">
    <location>
        <begin position="201"/>
        <end position="437"/>
    </location>
</feature>
<protein>
    <submittedName>
        <fullName evidence="6">Methyl-accepting chemotaxis protein</fullName>
    </submittedName>
</protein>
<reference evidence="7" key="1">
    <citation type="journal article" date="2019" name="Int. J. Syst. Evol. Microbiol.">
        <title>The Global Catalogue of Microorganisms (GCM) 10K type strain sequencing project: providing services to taxonomists for standard genome sequencing and annotation.</title>
        <authorList>
            <consortium name="The Broad Institute Genomics Platform"/>
            <consortium name="The Broad Institute Genome Sequencing Center for Infectious Disease"/>
            <person name="Wu L."/>
            <person name="Ma J."/>
        </authorList>
    </citation>
    <scope>NUCLEOTIDE SEQUENCE [LARGE SCALE GENOMIC DNA]</scope>
    <source>
        <strain evidence="7">CGMCC 1.6964</strain>
    </source>
</reference>
<proteinExistence type="predicted"/>
<keyword evidence="1 2" id="KW-0807">Transducer</keyword>
<dbReference type="Pfam" id="PF00015">
    <property type="entry name" value="MCPsignal"/>
    <property type="match status" value="1"/>
</dbReference>
<feature type="transmembrane region" description="Helical" evidence="4">
    <location>
        <begin position="142"/>
        <end position="163"/>
    </location>
</feature>
<sequence>MPTKFERRSSTLIFYTILSLLTSLYPLFAIFWLTKLVSLNDMLSLFGANALLIGGYYLLYRYVADKNIGKYVLVIGCFIVGNVLFLFIPSSLAVIAFFIYMSLMNIYLSKKVVIVGTITALVSFTVQFLFNPFVPPHPIIEYAVIYVVTVMIGATSYAVCMVGRSMIEESERQKDMIEELLDEVERSTAELKSFGESVASGANETTRIAEEAAGSFAEISKGIEVQAESIQEINEAMIQSGDNIERISWETSEMNNLSRSTTQLTEEGGRKAEELREDMSLVRGSMTETVSQVGLLNRYAEEAQAILTAITEIANQTNLLSLNASIEAARAGEQGRGFAVVAGEIRSLSGNVQSSAEDIAGLLQQIRSQTGIVSDYVRKSESTIEGLERRTYETGELFERITQDAANVLGKSSEMQQNIANLKEFNGDVAGQIADFSAISQQTSASVELATSGVYRQRDSIRRISDSVTQLDVMIEALRGLTERSHEDESEGKSVVKTA</sequence>
<keyword evidence="4" id="KW-0472">Membrane</keyword>
<dbReference type="PROSITE" id="PS50111">
    <property type="entry name" value="CHEMOTAXIS_TRANSDUC_2"/>
    <property type="match status" value="1"/>
</dbReference>
<accession>A0ABQ2KZN0</accession>
<organism evidence="6 7">
    <name type="scientific">Saccharibacillus kuerlensis</name>
    <dbReference type="NCBI Taxonomy" id="459527"/>
    <lineage>
        <taxon>Bacteria</taxon>
        <taxon>Bacillati</taxon>
        <taxon>Bacillota</taxon>
        <taxon>Bacilli</taxon>
        <taxon>Bacillales</taxon>
        <taxon>Paenibacillaceae</taxon>
        <taxon>Saccharibacillus</taxon>
    </lineage>
</organism>
<dbReference type="PANTHER" id="PTHR32089:SF112">
    <property type="entry name" value="LYSOZYME-LIKE PROTEIN-RELATED"/>
    <property type="match status" value="1"/>
</dbReference>
<evidence type="ECO:0000259" key="5">
    <source>
        <dbReference type="PROSITE" id="PS50111"/>
    </source>
</evidence>